<keyword evidence="3" id="KW-0496">Mitochondrion</keyword>
<sequence length="356" mass="39150">MQVVNRGGRSFGEGAVDQGEGRGDAELLLGPDVNRSALPQVTDCMVNSGKWLASYQFLKVFCYLYVIVACWNRFKIQTKPCALVEHKGTQICLAPTCSNCAQCNTESTFLCNALGGCVSNADLGTCSDPTSCLATFTSDVSKSFVYIGVIAAVQFLLELVGGISTNSLASLYHEDFVAMARTGKCQVFVAKLVPYLTTVVHVFMFFVIAYSWVTLASLNANCPLLQASDGSLYVTSINKFCLVLLVGWFSLLIVGYHMRKYYKVSGDMYFPTTEPNTVVCCFDLECTAQAIQPEPRCLGNLYQCALQMFPDRGCEVCGMNRIPKAVMRLGELLFRGYQLLGQAALKWLREIHHFGP</sequence>
<evidence type="ECO:0000256" key="1">
    <source>
        <dbReference type="SAM" id="MobiDB-lite"/>
    </source>
</evidence>
<keyword evidence="2" id="KW-0472">Membrane</keyword>
<name>A0A3P3Y5Q8_PLABS</name>
<accession>A0A3P3Y5Q8</accession>
<evidence type="ECO:0000313" key="4">
    <source>
        <dbReference type="Proteomes" id="UP000290189"/>
    </source>
</evidence>
<feature type="transmembrane region" description="Helical" evidence="2">
    <location>
        <begin position="233"/>
        <end position="254"/>
    </location>
</feature>
<protein>
    <submittedName>
        <fullName evidence="3">Uncharacterized protein</fullName>
    </submittedName>
</protein>
<proteinExistence type="predicted"/>
<dbReference type="EMBL" id="OVEO01000004">
    <property type="protein sequence ID" value="SPQ95525.1"/>
    <property type="molecule type" value="Genomic_DNA"/>
</dbReference>
<gene>
    <name evidence="3" type="ORF">PLBR_LOCUS2740</name>
</gene>
<organism evidence="3 4">
    <name type="scientific">Plasmodiophora brassicae</name>
    <name type="common">Clubroot disease agent</name>
    <dbReference type="NCBI Taxonomy" id="37360"/>
    <lineage>
        <taxon>Eukaryota</taxon>
        <taxon>Sar</taxon>
        <taxon>Rhizaria</taxon>
        <taxon>Endomyxa</taxon>
        <taxon>Phytomyxea</taxon>
        <taxon>Plasmodiophorida</taxon>
        <taxon>Plasmodiophoridae</taxon>
        <taxon>Plasmodiophora</taxon>
    </lineage>
</organism>
<dbReference type="Proteomes" id="UP000290189">
    <property type="component" value="Unassembled WGS sequence"/>
</dbReference>
<keyword evidence="2" id="KW-1133">Transmembrane helix</keyword>
<feature type="region of interest" description="Disordered" evidence="1">
    <location>
        <begin position="1"/>
        <end position="20"/>
    </location>
</feature>
<keyword evidence="2" id="KW-0812">Transmembrane</keyword>
<reference evidence="3 4" key="1">
    <citation type="submission" date="2018-03" db="EMBL/GenBank/DDBJ databases">
        <authorList>
            <person name="Fogelqvist J."/>
        </authorList>
    </citation>
    <scope>NUCLEOTIDE SEQUENCE [LARGE SCALE GENOMIC DNA]</scope>
</reference>
<evidence type="ECO:0000313" key="3">
    <source>
        <dbReference type="EMBL" id="SPQ95525.1"/>
    </source>
</evidence>
<evidence type="ECO:0000256" key="2">
    <source>
        <dbReference type="SAM" id="Phobius"/>
    </source>
</evidence>
<geneLocation type="mitochondrion" evidence="3"/>
<dbReference type="AlphaFoldDB" id="A0A3P3Y5Q8"/>
<feature type="transmembrane region" description="Helical" evidence="2">
    <location>
        <begin position="192"/>
        <end position="213"/>
    </location>
</feature>